<protein>
    <recommendedName>
        <fullName evidence="5">Alanine and proline rich membrane protein</fullName>
    </recommendedName>
</protein>
<evidence type="ECO:0008006" key="5">
    <source>
        <dbReference type="Google" id="ProtNLM"/>
    </source>
</evidence>
<keyword evidence="2" id="KW-1133">Transmembrane helix</keyword>
<keyword evidence="2" id="KW-0812">Transmembrane</keyword>
<sequence>MPEPTVDDDSPAARTQPASAPSAPRWIAPAALVIALVAAATAGWAALRPAPAPEKPAAEAPSAEDKANACSAFQVVTAAVALQTHGDAGTDPAAIQAVAANARLAMAGGGTYLLAKTGAGTPPELADAIRSFAGSLQDIAINALAGVTNDNPAQAARLHDAEATNAKIAALCK</sequence>
<name>A0A6N4WCF7_9MYCO</name>
<dbReference type="AlphaFoldDB" id="A0A6N4WCF7"/>
<keyword evidence="4" id="KW-1185">Reference proteome</keyword>
<feature type="region of interest" description="Disordered" evidence="1">
    <location>
        <begin position="1"/>
        <end position="23"/>
    </location>
</feature>
<dbReference type="KEGG" id="many:MANY_22180"/>
<evidence type="ECO:0000313" key="4">
    <source>
        <dbReference type="Proteomes" id="UP000467249"/>
    </source>
</evidence>
<feature type="compositionally biased region" description="Acidic residues" evidence="1">
    <location>
        <begin position="1"/>
        <end position="10"/>
    </location>
</feature>
<accession>A0A6N4WCF7</accession>
<keyword evidence="2" id="KW-0472">Membrane</keyword>
<dbReference type="Proteomes" id="UP000467249">
    <property type="component" value="Chromosome"/>
</dbReference>
<dbReference type="RefSeq" id="WP_163804277.1">
    <property type="nucleotide sequence ID" value="NZ_AP022620.1"/>
</dbReference>
<dbReference type="EMBL" id="AP022620">
    <property type="protein sequence ID" value="BBZ76881.1"/>
    <property type="molecule type" value="Genomic_DNA"/>
</dbReference>
<evidence type="ECO:0000256" key="2">
    <source>
        <dbReference type="SAM" id="Phobius"/>
    </source>
</evidence>
<gene>
    <name evidence="3" type="ORF">MANY_22180</name>
</gene>
<proteinExistence type="predicted"/>
<reference evidence="3 4" key="1">
    <citation type="journal article" date="2019" name="Emerg. Microbes Infect.">
        <title>Comprehensive subspecies identification of 175 nontuberculous mycobacteria species based on 7547 genomic profiles.</title>
        <authorList>
            <person name="Matsumoto Y."/>
            <person name="Kinjo T."/>
            <person name="Motooka D."/>
            <person name="Nabeya D."/>
            <person name="Jung N."/>
            <person name="Uechi K."/>
            <person name="Horii T."/>
            <person name="Iida T."/>
            <person name="Fujita J."/>
            <person name="Nakamura S."/>
        </authorList>
    </citation>
    <scope>NUCLEOTIDE SEQUENCE [LARGE SCALE GENOMIC DNA]</scope>
    <source>
        <strain evidence="3 4">JCM 30275</strain>
    </source>
</reference>
<evidence type="ECO:0000256" key="1">
    <source>
        <dbReference type="SAM" id="MobiDB-lite"/>
    </source>
</evidence>
<organism evidence="3 4">
    <name type="scientific">Mycolicibacterium anyangense</name>
    <dbReference type="NCBI Taxonomy" id="1431246"/>
    <lineage>
        <taxon>Bacteria</taxon>
        <taxon>Bacillati</taxon>
        <taxon>Actinomycetota</taxon>
        <taxon>Actinomycetes</taxon>
        <taxon>Mycobacteriales</taxon>
        <taxon>Mycobacteriaceae</taxon>
        <taxon>Mycolicibacterium</taxon>
    </lineage>
</organism>
<feature type="transmembrane region" description="Helical" evidence="2">
    <location>
        <begin position="26"/>
        <end position="47"/>
    </location>
</feature>
<evidence type="ECO:0000313" key="3">
    <source>
        <dbReference type="EMBL" id="BBZ76881.1"/>
    </source>
</evidence>